<organism evidence="3 4">
    <name type="scientific">Rhodoferax fermentans</name>
    <dbReference type="NCBI Taxonomy" id="28066"/>
    <lineage>
        <taxon>Bacteria</taxon>
        <taxon>Pseudomonadati</taxon>
        <taxon>Pseudomonadota</taxon>
        <taxon>Betaproteobacteria</taxon>
        <taxon>Burkholderiales</taxon>
        <taxon>Comamonadaceae</taxon>
        <taxon>Rhodoferax</taxon>
    </lineage>
</organism>
<feature type="region of interest" description="Disordered" evidence="2">
    <location>
        <begin position="1"/>
        <end position="26"/>
    </location>
</feature>
<dbReference type="EMBL" id="MTJN01000002">
    <property type="protein sequence ID" value="OOV06522.1"/>
    <property type="molecule type" value="Genomic_DNA"/>
</dbReference>
<evidence type="ECO:0000256" key="1">
    <source>
        <dbReference type="SAM" id="Coils"/>
    </source>
</evidence>
<feature type="compositionally biased region" description="Basic residues" evidence="2">
    <location>
        <begin position="1"/>
        <end position="15"/>
    </location>
</feature>
<keyword evidence="1" id="KW-0175">Coiled coil</keyword>
<sequence>MMVKKKNPRKPKKAKSNSARGPFMVGHPLNGLPSNIRRQFVLESVARSKAKYAELLPKLLESVSRLAPLHSVALMSTYGLMGAAERQDKAVGKGWKPRIQQGHVEYLQALCLRHPIDLENSHFPAPPDIQNYFDWIPALFEASQLIRHPGVAAEGENEITSQNRMAIAGVQEFIRGHTSVVRNWGYFKNVTRISRALFERIDEPFSRVFGLKLTKVIDIFESLVRQQEDRINDHREKIHQAFARKPSQGAMVDAFFAAYPEFHGELAEFRARLTAPGVSMQEAFGRILAMTDRLVAQLLIIDCEKLGPEHNVDPKVLGTFFNWLSIGLGDLDEVDPEALFLDNPVWLRPLIYFSRNSYFCALPQTLMSFVFPIVDELIHPYPDLAKKLSLARASFLEDEVAALFEKGLPGAQLSRGFKWREGSQQFESDLVIRYDTTILLVEAKSGKVSWPALRGAPARMIDHIRTLIVEPSDQSGKLAQRLQEDIERVRGGRPTQLRFPLPMEGITCVVRLSVTLHDFATLQSVPGMLAEADVLKNTFPLAPCMSLADLETVLDLFDEPHVRLHYLRRRAELLFKINTIGDELDMLGFYLDTSLDVGAMSKERNTFLLTGYSKKVDRYYTLLDEGIRIPKPQPNISAWFTRLCEQLSKRKHPGWSEIACALLSVSPTDQRTIERRVRKISAKVKVGKMPKDDHDAILSIPPAGMKQALAFLVKRSDGVGYGADSQNIAKASFETPYVEKSIVIVVDAMSDELTYLSAGLFIANERNPNMTVFL</sequence>
<evidence type="ECO:0000256" key="2">
    <source>
        <dbReference type="SAM" id="MobiDB-lite"/>
    </source>
</evidence>
<name>A0A1T1AQX8_RHOFE</name>
<keyword evidence="4" id="KW-1185">Reference proteome</keyword>
<proteinExistence type="predicted"/>
<evidence type="ECO:0000313" key="4">
    <source>
        <dbReference type="Proteomes" id="UP000190750"/>
    </source>
</evidence>
<reference evidence="3 4" key="1">
    <citation type="submission" date="2017-01" db="EMBL/GenBank/DDBJ databases">
        <title>Genome sequencing of Rhodoferax fermentans JCM 7819.</title>
        <authorList>
            <person name="Kim Y.J."/>
            <person name="Farh M.E.-A."/>
            <person name="Yang D.-C."/>
        </authorList>
    </citation>
    <scope>NUCLEOTIDE SEQUENCE [LARGE SCALE GENOMIC DNA]</scope>
    <source>
        <strain evidence="3 4">JCM 7819</strain>
    </source>
</reference>
<gene>
    <name evidence="3" type="ORF">RF819_07050</name>
</gene>
<protein>
    <recommendedName>
        <fullName evidence="5">NERD domain-containing protein</fullName>
    </recommendedName>
</protein>
<dbReference type="Proteomes" id="UP000190750">
    <property type="component" value="Unassembled WGS sequence"/>
</dbReference>
<comment type="caution">
    <text evidence="3">The sequence shown here is derived from an EMBL/GenBank/DDBJ whole genome shotgun (WGS) entry which is preliminary data.</text>
</comment>
<evidence type="ECO:0000313" key="3">
    <source>
        <dbReference type="EMBL" id="OOV06522.1"/>
    </source>
</evidence>
<accession>A0A1T1AQX8</accession>
<evidence type="ECO:0008006" key="5">
    <source>
        <dbReference type="Google" id="ProtNLM"/>
    </source>
</evidence>
<dbReference type="STRING" id="28066.RF819_07050"/>
<dbReference type="AlphaFoldDB" id="A0A1T1AQX8"/>
<feature type="coiled-coil region" evidence="1">
    <location>
        <begin position="217"/>
        <end position="244"/>
    </location>
</feature>